<keyword evidence="2 5" id="KW-0547">Nucleotide-binding</keyword>
<dbReference type="InterPro" id="IPR000719">
    <property type="entry name" value="Prot_kinase_dom"/>
</dbReference>
<dbReference type="CDD" id="cd14014">
    <property type="entry name" value="STKc_PknB_like"/>
    <property type="match status" value="1"/>
</dbReference>
<feature type="binding site" evidence="5">
    <location>
        <position position="107"/>
    </location>
    <ligand>
        <name>ATP</name>
        <dbReference type="ChEBI" id="CHEBI:30616"/>
    </ligand>
</feature>
<keyword evidence="1 8" id="KW-0808">Transferase</keyword>
<dbReference type="SUPFAM" id="SSF56112">
    <property type="entry name" value="Protein kinase-like (PK-like)"/>
    <property type="match status" value="1"/>
</dbReference>
<accession>A0ABR6NGW7</accession>
<protein>
    <submittedName>
        <fullName evidence="8">Serine/threonine-protein kinase</fullName>
        <ecNumber evidence="8">2.7.11.1</ecNumber>
    </submittedName>
</protein>
<dbReference type="PROSITE" id="PS00107">
    <property type="entry name" value="PROTEIN_KINASE_ATP"/>
    <property type="match status" value="1"/>
</dbReference>
<dbReference type="PANTHER" id="PTHR43289:SF6">
    <property type="entry name" value="SERINE_THREONINE-PROTEIN KINASE NEKL-3"/>
    <property type="match status" value="1"/>
</dbReference>
<dbReference type="Proteomes" id="UP001138540">
    <property type="component" value="Unassembled WGS sequence"/>
</dbReference>
<dbReference type="EC" id="2.7.11.1" evidence="8"/>
<feature type="transmembrane region" description="Helical" evidence="6">
    <location>
        <begin position="338"/>
        <end position="359"/>
    </location>
</feature>
<evidence type="ECO:0000259" key="7">
    <source>
        <dbReference type="PROSITE" id="PS50011"/>
    </source>
</evidence>
<feature type="domain" description="Protein kinase" evidence="7">
    <location>
        <begin position="76"/>
        <end position="387"/>
    </location>
</feature>
<keyword evidence="3 8" id="KW-0418">Kinase</keyword>
<dbReference type="InterPro" id="IPR017441">
    <property type="entry name" value="Protein_kinase_ATP_BS"/>
</dbReference>
<reference evidence="8 9" key="1">
    <citation type="submission" date="2020-08" db="EMBL/GenBank/DDBJ databases">
        <title>Exploring microbial biodiversity for novel pathways involved in the catabolism of aromatic compounds derived from lignin.</title>
        <authorList>
            <person name="Elkins J."/>
        </authorList>
    </citation>
    <scope>NUCLEOTIDE SEQUENCE [LARGE SCALE GENOMIC DNA]</scope>
    <source>
        <strain evidence="8 9">B1D3A</strain>
    </source>
</reference>
<evidence type="ECO:0000256" key="5">
    <source>
        <dbReference type="PROSITE-ProRule" id="PRU10141"/>
    </source>
</evidence>
<dbReference type="PANTHER" id="PTHR43289">
    <property type="entry name" value="MITOGEN-ACTIVATED PROTEIN KINASE KINASE KINASE 20-RELATED"/>
    <property type="match status" value="1"/>
</dbReference>
<evidence type="ECO:0000256" key="2">
    <source>
        <dbReference type="ARBA" id="ARBA00022741"/>
    </source>
</evidence>
<proteinExistence type="predicted"/>
<sequence>MDDVALEREALRLFEALTDIPEADREGWIAARTAGNEALAGRLRSLLAAERRASLSTGGAWLSEDTAELPARIGAYRITGLIGRGGMGTVYRGERDSGDFDHVVAVKVIKPGLLSDALAERFRRERQTLAQLSHPHIAQLFDGGETDEGAPYIVMEFVPGFSLLRWVEETAPSRAERLRMFGAICRAVGFAHRSLVVHRDLTPSNVLVTPDGSPKLIDFGIARAPDLAPSTDGARAPSIGSLSLTPGYAAPERMTSAAVSTSTDIYSLGKLLGWLVDDKSSELRAIIAKATADDPNDRYATAESLAEDVEAWATGYPVSAVRRGPGYIFAKFVGRNRLPIAAAALTIALLLAALVYALVANHRAQIARADAETRFNDVRALANYMLFDLNGQLARVPGNTAARAALADQAQRYLASLAATPGASADLQLETARGLLRLAQIQGVPNEPNLGERDNALANLRRADQLLTSRPGEDAHAAIYRGLSALYRGLIEVHGKADQKAARASLAQAEASLASVAPAGRDDEWVRAMSALRIAQLEFLDVAGERAGLASLIERARKERQGWTPAQRDSFSARADEAMLLYYEGLSLGDTDYEKALAVHLEAEKRYDALLEERRDDPLLLYRAAWNGLDGFAAGSRAGIEHVSDRLIRRAAQVIDRLALIDDRDDAVRALQMNIKEALSQNLRDAGAFEEAIAAAQQVVALRKAAAEKAGKAGTTNDLGNLGFSQMVLGVVARDGGQRPLACAAWRDALASLRTAEKAEKIIGFHQGFIPGIEAHVKACANGGPIDFPMR</sequence>
<dbReference type="GO" id="GO:0004674">
    <property type="term" value="F:protein serine/threonine kinase activity"/>
    <property type="evidence" value="ECO:0007669"/>
    <property type="project" value="UniProtKB-EC"/>
</dbReference>
<organism evidence="8 9">
    <name type="scientific">Sphingobium lignivorans</name>
    <dbReference type="NCBI Taxonomy" id="2735886"/>
    <lineage>
        <taxon>Bacteria</taxon>
        <taxon>Pseudomonadati</taxon>
        <taxon>Pseudomonadota</taxon>
        <taxon>Alphaproteobacteria</taxon>
        <taxon>Sphingomonadales</taxon>
        <taxon>Sphingomonadaceae</taxon>
        <taxon>Sphingobium</taxon>
    </lineage>
</organism>
<evidence type="ECO:0000313" key="8">
    <source>
        <dbReference type="EMBL" id="MBB5985748.1"/>
    </source>
</evidence>
<keyword evidence="9" id="KW-1185">Reference proteome</keyword>
<keyword evidence="6" id="KW-0472">Membrane</keyword>
<dbReference type="Gene3D" id="1.10.510.10">
    <property type="entry name" value="Transferase(Phosphotransferase) domain 1"/>
    <property type="match status" value="1"/>
</dbReference>
<dbReference type="Gene3D" id="3.30.200.20">
    <property type="entry name" value="Phosphorylase Kinase, domain 1"/>
    <property type="match status" value="1"/>
</dbReference>
<gene>
    <name evidence="8" type="ORF">HNP60_001722</name>
</gene>
<name>A0ABR6NGW7_9SPHN</name>
<dbReference type="InterPro" id="IPR011009">
    <property type="entry name" value="Kinase-like_dom_sf"/>
</dbReference>
<comment type="caution">
    <text evidence="8">The sequence shown here is derived from an EMBL/GenBank/DDBJ whole genome shotgun (WGS) entry which is preliminary data.</text>
</comment>
<dbReference type="PROSITE" id="PS50011">
    <property type="entry name" value="PROTEIN_KINASE_DOM"/>
    <property type="match status" value="1"/>
</dbReference>
<evidence type="ECO:0000313" key="9">
    <source>
        <dbReference type="Proteomes" id="UP001138540"/>
    </source>
</evidence>
<dbReference type="Pfam" id="PF00069">
    <property type="entry name" value="Pkinase"/>
    <property type="match status" value="1"/>
</dbReference>
<dbReference type="EMBL" id="JACHKA010000001">
    <property type="protein sequence ID" value="MBB5985748.1"/>
    <property type="molecule type" value="Genomic_DNA"/>
</dbReference>
<dbReference type="InterPro" id="IPR008266">
    <property type="entry name" value="Tyr_kinase_AS"/>
</dbReference>
<evidence type="ECO:0000256" key="6">
    <source>
        <dbReference type="SAM" id="Phobius"/>
    </source>
</evidence>
<keyword evidence="6" id="KW-0812">Transmembrane</keyword>
<evidence type="ECO:0000256" key="3">
    <source>
        <dbReference type="ARBA" id="ARBA00022777"/>
    </source>
</evidence>
<evidence type="ECO:0000256" key="1">
    <source>
        <dbReference type="ARBA" id="ARBA00022679"/>
    </source>
</evidence>
<dbReference type="RefSeq" id="WP_184152464.1">
    <property type="nucleotide sequence ID" value="NZ_JACHKA010000001.1"/>
</dbReference>
<evidence type="ECO:0000256" key="4">
    <source>
        <dbReference type="ARBA" id="ARBA00022840"/>
    </source>
</evidence>
<dbReference type="PROSITE" id="PS00109">
    <property type="entry name" value="PROTEIN_KINASE_TYR"/>
    <property type="match status" value="1"/>
</dbReference>
<keyword evidence="6" id="KW-1133">Transmembrane helix</keyword>
<keyword evidence="4 5" id="KW-0067">ATP-binding</keyword>